<evidence type="ECO:0000313" key="4">
    <source>
        <dbReference type="EMBL" id="CAH1115113.1"/>
    </source>
</evidence>
<dbReference type="EMBL" id="OV651821">
    <property type="protein sequence ID" value="CAH1115113.1"/>
    <property type="molecule type" value="Genomic_DNA"/>
</dbReference>
<accession>A0A9P0DE65</accession>
<reference evidence="4" key="1">
    <citation type="submission" date="2022-01" db="EMBL/GenBank/DDBJ databases">
        <authorList>
            <person name="King R."/>
        </authorList>
    </citation>
    <scope>NUCLEOTIDE SEQUENCE</scope>
</reference>
<keyword evidence="1" id="KW-0812">Transmembrane</keyword>
<keyword evidence="5" id="KW-1185">Reference proteome</keyword>
<evidence type="ECO:0000259" key="3">
    <source>
        <dbReference type="Pfam" id="PF21738"/>
    </source>
</evidence>
<evidence type="ECO:0000313" key="5">
    <source>
        <dbReference type="Proteomes" id="UP001153636"/>
    </source>
</evidence>
<dbReference type="OrthoDB" id="7691951at2759"/>
<keyword evidence="1" id="KW-1133">Transmembrane helix</keyword>
<organism evidence="4 5">
    <name type="scientific">Psylliodes chrysocephalus</name>
    <dbReference type="NCBI Taxonomy" id="3402493"/>
    <lineage>
        <taxon>Eukaryota</taxon>
        <taxon>Metazoa</taxon>
        <taxon>Ecdysozoa</taxon>
        <taxon>Arthropoda</taxon>
        <taxon>Hexapoda</taxon>
        <taxon>Insecta</taxon>
        <taxon>Pterygota</taxon>
        <taxon>Neoptera</taxon>
        <taxon>Endopterygota</taxon>
        <taxon>Coleoptera</taxon>
        <taxon>Polyphaga</taxon>
        <taxon>Cucujiformia</taxon>
        <taxon>Chrysomeloidea</taxon>
        <taxon>Chrysomelidae</taxon>
        <taxon>Galerucinae</taxon>
        <taxon>Alticini</taxon>
        <taxon>Psylliodes</taxon>
    </lineage>
</organism>
<evidence type="ECO:0000256" key="1">
    <source>
        <dbReference type="SAM" id="Phobius"/>
    </source>
</evidence>
<dbReference type="GO" id="GO:0050482">
    <property type="term" value="P:arachidonate secretion"/>
    <property type="evidence" value="ECO:0007669"/>
    <property type="project" value="InterPro"/>
</dbReference>
<gene>
    <name evidence="4" type="ORF">PSYICH_LOCUS15442</name>
</gene>
<sequence length="899" mass="102890">MKTQSKRGKGLINTLINKLPVEFHIPGYSYCGPGTKLQQRLERGDEGINPLDQACKEHDIAYSQNKNINERHKADKILENKAWNRVKSKDAKFGEKAAAWFVTTAMKGKRKVGMGIKQNKKTTKKGGTLRKRKRIILTPKKGGFLPFLLPLLGALGAVGGGAAGIAKAVNDAKANREQLAEQQRHNLAVEQATKMGKGFYLRPYKGYGIKKNYKNNKTGKGVLPKTVQRIWNPTKKIKKISIKLPKHSLTNIDLKKYVNVLRIPYFRGVYMRDSLPYKIKSKESGIINLDVESGTGTHWTAYSKNNKNIIYFDSYGNLPPPLELIRYFKSNGLVKIKYNYDPIQSFNSYHGESTILTANFNPPIYLDENIEYEIGLISFDTFNSIPNVHAKNNVLVWGINNQFKFEIPIGAYEINDIIKIIEKQVFDSGATIRITPDVKTSTITIKSSEWINFSVNNSIGNLLGFSKTKLEPDISHTSNKINILKVNTICVDCNIAVGSFLNGEPFSDTTIEDYQFHIYQSNSSAIPNYNDEIRITIEELDAYTLPCNSYIYMEGKMLTDQKKVPTKFEFINNSIAYMFKEIRYVLNGVTIDSVRQVGLVSSLKNYLSINDNESKLLQNAGWFPKGEQKILLDKNGNFNVNIPLKMFSGFFEDFRKIILNMKQDLILIRSSDDIDAVLAKDETEKPNIQITKLFWNVPQITVNIEEQLRLNNIISKNIELPIKFRSWDLIEYPTLNDSTRHTWAVKTSTKLETPRHIIIAFQKDRKGQLLKDMSKFDHCNLSNIRVFLNSDRFPYHDLNLDFDTNRFATLYEMFASFQESYYHIQTNQPIFNPEEFKTKCPIVHIDCSRQKEVIQSGSVSLRIEFETSKPTGNDVSAFCLILHEKEFFYNPLTKIVRQK</sequence>
<feature type="domain" description="Double jelly roll-like" evidence="3">
    <location>
        <begin position="570"/>
        <end position="885"/>
    </location>
</feature>
<dbReference type="Gene3D" id="1.20.90.10">
    <property type="entry name" value="Phospholipase A2 domain"/>
    <property type="match status" value="1"/>
</dbReference>
<dbReference type="InterPro" id="IPR013607">
    <property type="entry name" value="Phospholipase_A2-like"/>
</dbReference>
<dbReference type="InterPro" id="IPR049512">
    <property type="entry name" value="DJR-like_dom"/>
</dbReference>
<feature type="transmembrane region" description="Helical" evidence="1">
    <location>
        <begin position="142"/>
        <end position="166"/>
    </location>
</feature>
<dbReference type="InterPro" id="IPR036444">
    <property type="entry name" value="PLipase_A2_dom_sf"/>
</dbReference>
<keyword evidence="1" id="KW-0472">Membrane</keyword>
<dbReference type="PANTHER" id="PTHR36159:SF1">
    <property type="entry name" value="RETROVIRUS-RELATED POL POLYPROTEIN FROM TRANSPOSON 412-LIKE PROTEIN"/>
    <property type="match status" value="1"/>
</dbReference>
<protein>
    <recommendedName>
        <fullName evidence="6">Phospholipase A2-like domain-containing protein</fullName>
    </recommendedName>
</protein>
<evidence type="ECO:0008006" key="6">
    <source>
        <dbReference type="Google" id="ProtNLM"/>
    </source>
</evidence>
<evidence type="ECO:0000259" key="2">
    <source>
        <dbReference type="Pfam" id="PF08398"/>
    </source>
</evidence>
<dbReference type="Pfam" id="PF21738">
    <property type="entry name" value="DJR-like_dom"/>
    <property type="match status" value="1"/>
</dbReference>
<dbReference type="Gene3D" id="3.40.395.10">
    <property type="entry name" value="Adenoviral Proteinase, Chain A"/>
    <property type="match status" value="1"/>
</dbReference>
<dbReference type="Proteomes" id="UP001153636">
    <property type="component" value="Chromosome 9"/>
</dbReference>
<dbReference type="GO" id="GO:0004623">
    <property type="term" value="F:phospholipase A2 activity"/>
    <property type="evidence" value="ECO:0007669"/>
    <property type="project" value="InterPro"/>
</dbReference>
<dbReference type="GO" id="GO:0006644">
    <property type="term" value="P:phospholipid metabolic process"/>
    <property type="evidence" value="ECO:0007669"/>
    <property type="project" value="InterPro"/>
</dbReference>
<dbReference type="GO" id="GO:0005198">
    <property type="term" value="F:structural molecule activity"/>
    <property type="evidence" value="ECO:0007669"/>
    <property type="project" value="InterPro"/>
</dbReference>
<dbReference type="PANTHER" id="PTHR36159">
    <property type="entry name" value="PROTEIN CBG23766"/>
    <property type="match status" value="1"/>
</dbReference>
<name>A0A9P0DE65_9CUCU</name>
<proteinExistence type="predicted"/>
<feature type="domain" description="Phospholipase A2-like" evidence="2">
    <location>
        <begin position="22"/>
        <end position="85"/>
    </location>
</feature>
<dbReference type="Pfam" id="PF08398">
    <property type="entry name" value="Phospholip_A2_4"/>
    <property type="match status" value="1"/>
</dbReference>
<dbReference type="AlphaFoldDB" id="A0A9P0DE65"/>